<dbReference type="OMA" id="GVYLHIH"/>
<dbReference type="GO" id="GO:0016787">
    <property type="term" value="F:hydrolase activity"/>
    <property type="evidence" value="ECO:0007669"/>
    <property type="project" value="UniProtKB-KW"/>
</dbReference>
<dbReference type="OrthoDB" id="408631at2759"/>
<keyword evidence="4" id="KW-1185">Reference proteome</keyword>
<evidence type="ECO:0000313" key="4">
    <source>
        <dbReference type="Proteomes" id="UP000054771"/>
    </source>
</evidence>
<evidence type="ECO:0000256" key="1">
    <source>
        <dbReference type="ARBA" id="ARBA00022801"/>
    </source>
</evidence>
<dbReference type="EMBL" id="CDMC01000005">
    <property type="protein sequence ID" value="CEL06377.1"/>
    <property type="molecule type" value="Genomic_DNA"/>
</dbReference>
<dbReference type="SUPFAM" id="SSF53474">
    <property type="entry name" value="alpha/beta-Hydrolases"/>
    <property type="match status" value="1"/>
</dbReference>
<dbReference type="InterPro" id="IPR050300">
    <property type="entry name" value="GDXG_lipolytic_enzyme"/>
</dbReference>
<gene>
    <name evidence="3" type="ORF">ASPCAL07482</name>
</gene>
<dbReference type="InterPro" id="IPR029058">
    <property type="entry name" value="AB_hydrolase_fold"/>
</dbReference>
<dbReference type="Pfam" id="PF07859">
    <property type="entry name" value="Abhydrolase_3"/>
    <property type="match status" value="1"/>
</dbReference>
<dbReference type="Proteomes" id="UP000054771">
    <property type="component" value="Unassembled WGS sequence"/>
</dbReference>
<name>A0A0U5CB00_ASPCI</name>
<feature type="domain" description="Alpha/beta hydrolase fold-3" evidence="2">
    <location>
        <begin position="99"/>
        <end position="313"/>
    </location>
</feature>
<sequence length="338" mass="36391">MPLESDLTINASKFSPDSIAESTKQANALLANITANAPKWYEVGSAQYREMQLSGKTPLPPPVYLPNAIETTVPSRDPSHQIPVRVYKPDNEPSKGVFLHAHGGGWVLGSHDHQDRSLQMFANGTGLTTVSVGYRLAPENPYPAAINDCIDVAEYLVDDPSRYGSVRFLGGESAGAYLALLSAFHLLRTRPSHTISGLVLRYGEYDLAVGLPAIVKSASTKALMIDRYAMERFNSAYLPNLSIEERRDPSLSPLYEDVAALVAATPNGLPPALFVCGTADPLLDDTLLMGMKWNIAGGESIVKVYPGAAHGFTVIPGLPVAEEANAVSVQFMREKLAV</sequence>
<organism evidence="3 4">
    <name type="scientific">Aspergillus calidoustus</name>
    <dbReference type="NCBI Taxonomy" id="454130"/>
    <lineage>
        <taxon>Eukaryota</taxon>
        <taxon>Fungi</taxon>
        <taxon>Dikarya</taxon>
        <taxon>Ascomycota</taxon>
        <taxon>Pezizomycotina</taxon>
        <taxon>Eurotiomycetes</taxon>
        <taxon>Eurotiomycetidae</taxon>
        <taxon>Eurotiales</taxon>
        <taxon>Aspergillaceae</taxon>
        <taxon>Aspergillus</taxon>
        <taxon>Aspergillus subgen. Nidulantes</taxon>
    </lineage>
</organism>
<dbReference type="InterPro" id="IPR013094">
    <property type="entry name" value="AB_hydrolase_3"/>
</dbReference>
<reference evidence="4" key="1">
    <citation type="journal article" date="2016" name="Genome Announc.">
        <title>Draft genome sequences of fungus Aspergillus calidoustus.</title>
        <authorList>
            <person name="Horn F."/>
            <person name="Linde J."/>
            <person name="Mattern D.J."/>
            <person name="Walther G."/>
            <person name="Guthke R."/>
            <person name="Scherlach K."/>
            <person name="Martin K."/>
            <person name="Brakhage A.A."/>
            <person name="Petzke L."/>
            <person name="Valiante V."/>
        </authorList>
    </citation>
    <scope>NUCLEOTIDE SEQUENCE [LARGE SCALE GENOMIC DNA]</scope>
    <source>
        <strain evidence="4">SF006504</strain>
    </source>
</reference>
<dbReference type="Gene3D" id="3.40.50.1820">
    <property type="entry name" value="alpha/beta hydrolase"/>
    <property type="match status" value="1"/>
</dbReference>
<protein>
    <recommendedName>
        <fullName evidence="2">Alpha/beta hydrolase fold-3 domain-containing protein</fullName>
    </recommendedName>
</protein>
<dbReference type="AlphaFoldDB" id="A0A0U5CB00"/>
<dbReference type="STRING" id="454130.A0A0U5CB00"/>
<accession>A0A0U5CB00</accession>
<keyword evidence="1" id="KW-0378">Hydrolase</keyword>
<evidence type="ECO:0000259" key="2">
    <source>
        <dbReference type="Pfam" id="PF07859"/>
    </source>
</evidence>
<dbReference type="PANTHER" id="PTHR48081">
    <property type="entry name" value="AB HYDROLASE SUPERFAMILY PROTEIN C4A8.06C"/>
    <property type="match status" value="1"/>
</dbReference>
<evidence type="ECO:0000313" key="3">
    <source>
        <dbReference type="EMBL" id="CEL06377.1"/>
    </source>
</evidence>
<proteinExistence type="predicted"/>
<dbReference type="PANTHER" id="PTHR48081:SF8">
    <property type="entry name" value="ALPHA_BETA HYDROLASE FOLD-3 DOMAIN-CONTAINING PROTEIN-RELATED"/>
    <property type="match status" value="1"/>
</dbReference>